<accession>A0AC61QRG6</accession>
<organism evidence="1 2">
    <name type="scientific">Palleniella muris</name>
    <dbReference type="NCBI Taxonomy" id="3038145"/>
    <lineage>
        <taxon>Bacteria</taxon>
        <taxon>Pseudomonadati</taxon>
        <taxon>Bacteroidota</taxon>
        <taxon>Bacteroidia</taxon>
        <taxon>Bacteroidales</taxon>
        <taxon>Prevotellaceae</taxon>
        <taxon>Palleniella</taxon>
    </lineage>
</organism>
<name>A0AC61QRG6_9BACT</name>
<gene>
    <name evidence="1" type="ORF">E5358_05830</name>
</gene>
<protein>
    <submittedName>
        <fullName evidence="1">Uncharacterized protein</fullName>
    </submittedName>
</protein>
<evidence type="ECO:0000313" key="1">
    <source>
        <dbReference type="EMBL" id="TGX82854.1"/>
    </source>
</evidence>
<reference evidence="1" key="1">
    <citation type="submission" date="2019-04" db="EMBL/GenBank/DDBJ databases">
        <title>Microbes associate with the intestines of laboratory mice.</title>
        <authorList>
            <person name="Navarre W."/>
            <person name="Wong E."/>
            <person name="Huang K."/>
            <person name="Tropini C."/>
            <person name="Ng K."/>
            <person name="Yu B."/>
        </authorList>
    </citation>
    <scope>NUCLEOTIDE SEQUENCE</scope>
    <source>
        <strain evidence="1">NM73_A23</strain>
    </source>
</reference>
<sequence length="69" mass="7892">MTNFKERRESILEVFNKAKEDLECLNGDIQNQIEANQAQIIALTNQNAELSALKVSNESSIKTFAKFFR</sequence>
<keyword evidence="2" id="KW-1185">Reference proteome</keyword>
<proteinExistence type="predicted"/>
<evidence type="ECO:0000313" key="2">
    <source>
        <dbReference type="Proteomes" id="UP000308886"/>
    </source>
</evidence>
<dbReference type="Proteomes" id="UP000308886">
    <property type="component" value="Unassembled WGS sequence"/>
</dbReference>
<dbReference type="EMBL" id="SRZC01000007">
    <property type="protein sequence ID" value="TGX82854.1"/>
    <property type="molecule type" value="Genomic_DNA"/>
</dbReference>
<comment type="caution">
    <text evidence="1">The sequence shown here is derived from an EMBL/GenBank/DDBJ whole genome shotgun (WGS) entry which is preliminary data.</text>
</comment>